<dbReference type="GeneID" id="63818959"/>
<dbReference type="EMBL" id="KV427637">
    <property type="protein sequence ID" value="KZT04373.1"/>
    <property type="molecule type" value="Genomic_DNA"/>
</dbReference>
<dbReference type="InParanoid" id="A0A165D9C2"/>
<name>A0A165D9C2_9APHY</name>
<dbReference type="RefSeq" id="XP_040762113.1">
    <property type="nucleotide sequence ID" value="XM_040901928.1"/>
</dbReference>
<evidence type="ECO:0000313" key="2">
    <source>
        <dbReference type="Proteomes" id="UP000076871"/>
    </source>
</evidence>
<accession>A0A165D9C2</accession>
<organism evidence="1 2">
    <name type="scientific">Laetiporus sulphureus 93-53</name>
    <dbReference type="NCBI Taxonomy" id="1314785"/>
    <lineage>
        <taxon>Eukaryota</taxon>
        <taxon>Fungi</taxon>
        <taxon>Dikarya</taxon>
        <taxon>Basidiomycota</taxon>
        <taxon>Agaricomycotina</taxon>
        <taxon>Agaricomycetes</taxon>
        <taxon>Polyporales</taxon>
        <taxon>Laetiporus</taxon>
    </lineage>
</organism>
<protein>
    <submittedName>
        <fullName evidence="1">Uncharacterized protein</fullName>
    </submittedName>
</protein>
<reference evidence="1 2" key="1">
    <citation type="journal article" date="2016" name="Mol. Biol. Evol.">
        <title>Comparative Genomics of Early-Diverging Mushroom-Forming Fungi Provides Insights into the Origins of Lignocellulose Decay Capabilities.</title>
        <authorList>
            <person name="Nagy L.G."/>
            <person name="Riley R."/>
            <person name="Tritt A."/>
            <person name="Adam C."/>
            <person name="Daum C."/>
            <person name="Floudas D."/>
            <person name="Sun H."/>
            <person name="Yadav J.S."/>
            <person name="Pangilinan J."/>
            <person name="Larsson K.H."/>
            <person name="Matsuura K."/>
            <person name="Barry K."/>
            <person name="Labutti K."/>
            <person name="Kuo R."/>
            <person name="Ohm R.A."/>
            <person name="Bhattacharya S.S."/>
            <person name="Shirouzu T."/>
            <person name="Yoshinaga Y."/>
            <person name="Martin F.M."/>
            <person name="Grigoriev I.V."/>
            <person name="Hibbett D.S."/>
        </authorList>
    </citation>
    <scope>NUCLEOTIDE SEQUENCE [LARGE SCALE GENOMIC DNA]</scope>
    <source>
        <strain evidence="1 2">93-53</strain>
    </source>
</reference>
<keyword evidence="2" id="KW-1185">Reference proteome</keyword>
<dbReference type="Proteomes" id="UP000076871">
    <property type="component" value="Unassembled WGS sequence"/>
</dbReference>
<gene>
    <name evidence="1" type="ORF">LAESUDRAFT_307090</name>
</gene>
<evidence type="ECO:0000313" key="1">
    <source>
        <dbReference type="EMBL" id="KZT04373.1"/>
    </source>
</evidence>
<proteinExistence type="predicted"/>
<dbReference type="AlphaFoldDB" id="A0A165D9C2"/>
<sequence>MTLCFTYGHPLGEAAQAHLSATNGSVMSRVLKNDASGLSKWHPMRSIVATKHSGLATVVNLATCGAPNKTTSRIYCRKRPICDYHVQTLKDDHDLSVSGVLDASPWTFCCRNEV</sequence>